<name>A0ACC2RU30_9FUNG</name>
<accession>A0ACC2RU30</accession>
<evidence type="ECO:0000313" key="1">
    <source>
        <dbReference type="EMBL" id="KAJ9053532.1"/>
    </source>
</evidence>
<gene>
    <name evidence="1" type="ORF">DSO57_1023258</name>
</gene>
<dbReference type="EMBL" id="QTSX02006510">
    <property type="protein sequence ID" value="KAJ9053532.1"/>
    <property type="molecule type" value="Genomic_DNA"/>
</dbReference>
<keyword evidence="2" id="KW-1185">Reference proteome</keyword>
<comment type="caution">
    <text evidence="1">The sequence shown here is derived from an EMBL/GenBank/DDBJ whole genome shotgun (WGS) entry which is preliminary data.</text>
</comment>
<dbReference type="Proteomes" id="UP001165960">
    <property type="component" value="Unassembled WGS sequence"/>
</dbReference>
<sequence>MTPPLTPQLNRPMETTTASETTSTQLFGVLYITLTGMVDSMIPTSGPWSLLGQSLAPILWWALPTGLAQPCPKTSNASTYAWFPDRINNN</sequence>
<reference evidence="1" key="1">
    <citation type="submission" date="2022-04" db="EMBL/GenBank/DDBJ databases">
        <title>Genome of the entomopathogenic fungus Entomophthora muscae.</title>
        <authorList>
            <person name="Elya C."/>
            <person name="Lovett B.R."/>
            <person name="Lee E."/>
            <person name="Macias A.M."/>
            <person name="Hajek A.E."/>
            <person name="De Bivort B.L."/>
            <person name="Kasson M.T."/>
            <person name="De Fine Licht H.H."/>
            <person name="Stajich J.E."/>
        </authorList>
    </citation>
    <scope>NUCLEOTIDE SEQUENCE</scope>
    <source>
        <strain evidence="1">Berkeley</strain>
    </source>
</reference>
<protein>
    <submittedName>
        <fullName evidence="1">Uncharacterized protein</fullName>
    </submittedName>
</protein>
<evidence type="ECO:0000313" key="2">
    <source>
        <dbReference type="Proteomes" id="UP001165960"/>
    </source>
</evidence>
<proteinExistence type="predicted"/>
<organism evidence="1 2">
    <name type="scientific">Entomophthora muscae</name>
    <dbReference type="NCBI Taxonomy" id="34485"/>
    <lineage>
        <taxon>Eukaryota</taxon>
        <taxon>Fungi</taxon>
        <taxon>Fungi incertae sedis</taxon>
        <taxon>Zoopagomycota</taxon>
        <taxon>Entomophthoromycotina</taxon>
        <taxon>Entomophthoromycetes</taxon>
        <taxon>Entomophthorales</taxon>
        <taxon>Entomophthoraceae</taxon>
        <taxon>Entomophthora</taxon>
    </lineage>
</organism>